<dbReference type="PROSITE" id="PS50181">
    <property type="entry name" value="FBOX"/>
    <property type="match status" value="1"/>
</dbReference>
<keyword evidence="3" id="KW-1185">Reference proteome</keyword>
<evidence type="ECO:0000313" key="2">
    <source>
        <dbReference type="EMBL" id="KAJ3500141.1"/>
    </source>
</evidence>
<protein>
    <recommendedName>
        <fullName evidence="1">F-box domain-containing protein</fullName>
    </recommendedName>
</protein>
<name>A0A9W8MT36_9AGAR</name>
<organism evidence="2 3">
    <name type="scientific">Agrocybe chaxingu</name>
    <dbReference type="NCBI Taxonomy" id="84603"/>
    <lineage>
        <taxon>Eukaryota</taxon>
        <taxon>Fungi</taxon>
        <taxon>Dikarya</taxon>
        <taxon>Basidiomycota</taxon>
        <taxon>Agaricomycotina</taxon>
        <taxon>Agaricomycetes</taxon>
        <taxon>Agaricomycetidae</taxon>
        <taxon>Agaricales</taxon>
        <taxon>Agaricineae</taxon>
        <taxon>Strophariaceae</taxon>
        <taxon>Agrocybe</taxon>
    </lineage>
</organism>
<dbReference type="OrthoDB" id="3037258at2759"/>
<comment type="caution">
    <text evidence="2">The sequence shown here is derived from an EMBL/GenBank/DDBJ whole genome shotgun (WGS) entry which is preliminary data.</text>
</comment>
<dbReference type="EMBL" id="JANKHO010001659">
    <property type="protein sequence ID" value="KAJ3500141.1"/>
    <property type="molecule type" value="Genomic_DNA"/>
</dbReference>
<gene>
    <name evidence="2" type="ORF">NLJ89_g9923</name>
</gene>
<dbReference type="AlphaFoldDB" id="A0A9W8MT36"/>
<evidence type="ECO:0000259" key="1">
    <source>
        <dbReference type="PROSITE" id="PS50181"/>
    </source>
</evidence>
<accession>A0A9W8MT36</accession>
<reference evidence="2" key="1">
    <citation type="submission" date="2022-07" db="EMBL/GenBank/DDBJ databases">
        <title>Genome Sequence of Agrocybe chaxingu.</title>
        <authorList>
            <person name="Buettner E."/>
        </authorList>
    </citation>
    <scope>NUCLEOTIDE SEQUENCE</scope>
    <source>
        <strain evidence="2">MP-N11</strain>
    </source>
</reference>
<evidence type="ECO:0000313" key="3">
    <source>
        <dbReference type="Proteomes" id="UP001148786"/>
    </source>
</evidence>
<feature type="domain" description="F-box" evidence="1">
    <location>
        <begin position="28"/>
        <end position="81"/>
    </location>
</feature>
<dbReference type="InterPro" id="IPR001810">
    <property type="entry name" value="F-box_dom"/>
</dbReference>
<sequence length="396" mass="44335">MTSGNLRTRTAVHHNRQVLGEPCFPKDMANLLDLPTELLLQIVRDVQLKPLDLYTLAVLSRRLNSVAMPLFLAARSIYDAQKQTITLVFDDDSRPQARHYASNRRFLYAHPNRQKGPIVELGAAAGLVVAFDVTSIRALECTFPQSFADISALQRHLDRLATLLSRLTSIGSLTIHFEGDHKRRHTNLNPLSAVPVPVADVMSRIFGSVARTGCGKFTLYNKSLHAKNQPEFEMEVPFEQTDSLIRAVMAASKERDEQLEAERAARKKGIFSITQAKRGLRRIKSHLFDSTNSPGPPVPPPKEMDKLYPFYRPSSTPSSSRLGSLHIQTPFALLPRCLPAMRNLIHTSKNTLTSLTLSHIIFHRELFAACLSALCFDEKNAITHLTITFYSAFKIA</sequence>
<dbReference type="Proteomes" id="UP001148786">
    <property type="component" value="Unassembled WGS sequence"/>
</dbReference>
<proteinExistence type="predicted"/>